<dbReference type="Proteomes" id="UP000289738">
    <property type="component" value="Chromosome A02"/>
</dbReference>
<evidence type="ECO:0000313" key="3">
    <source>
        <dbReference type="Proteomes" id="UP000289738"/>
    </source>
</evidence>
<accession>A0A445EDT1</accession>
<name>A0A445EDT1_ARAHY</name>
<evidence type="ECO:0000256" key="1">
    <source>
        <dbReference type="SAM" id="MobiDB-lite"/>
    </source>
</evidence>
<keyword evidence="3" id="KW-1185">Reference proteome</keyword>
<dbReference type="AlphaFoldDB" id="A0A445EDT1"/>
<reference evidence="2 3" key="1">
    <citation type="submission" date="2019-01" db="EMBL/GenBank/DDBJ databases">
        <title>Sequencing of cultivated peanut Arachis hypogaea provides insights into genome evolution and oil improvement.</title>
        <authorList>
            <person name="Chen X."/>
        </authorList>
    </citation>
    <scope>NUCLEOTIDE SEQUENCE [LARGE SCALE GENOMIC DNA]</scope>
    <source>
        <strain evidence="3">cv. Fuhuasheng</strain>
        <tissue evidence="2">Leaves</tissue>
    </source>
</reference>
<dbReference type="EMBL" id="SDMP01000002">
    <property type="protein sequence ID" value="RYR73660.1"/>
    <property type="molecule type" value="Genomic_DNA"/>
</dbReference>
<comment type="caution">
    <text evidence="2">The sequence shown here is derived from an EMBL/GenBank/DDBJ whole genome shotgun (WGS) entry which is preliminary data.</text>
</comment>
<gene>
    <name evidence="2" type="ORF">Ahy_A02g008102</name>
</gene>
<protein>
    <submittedName>
        <fullName evidence="2">Uncharacterized protein</fullName>
    </submittedName>
</protein>
<organism evidence="2 3">
    <name type="scientific">Arachis hypogaea</name>
    <name type="common">Peanut</name>
    <dbReference type="NCBI Taxonomy" id="3818"/>
    <lineage>
        <taxon>Eukaryota</taxon>
        <taxon>Viridiplantae</taxon>
        <taxon>Streptophyta</taxon>
        <taxon>Embryophyta</taxon>
        <taxon>Tracheophyta</taxon>
        <taxon>Spermatophyta</taxon>
        <taxon>Magnoliopsida</taxon>
        <taxon>eudicotyledons</taxon>
        <taxon>Gunneridae</taxon>
        <taxon>Pentapetalae</taxon>
        <taxon>rosids</taxon>
        <taxon>fabids</taxon>
        <taxon>Fabales</taxon>
        <taxon>Fabaceae</taxon>
        <taxon>Papilionoideae</taxon>
        <taxon>50 kb inversion clade</taxon>
        <taxon>dalbergioids sensu lato</taxon>
        <taxon>Dalbergieae</taxon>
        <taxon>Pterocarpus clade</taxon>
        <taxon>Arachis</taxon>
    </lineage>
</organism>
<feature type="region of interest" description="Disordered" evidence="1">
    <location>
        <begin position="1"/>
        <end position="20"/>
    </location>
</feature>
<proteinExistence type="predicted"/>
<sequence length="80" mass="8635">MTGGCTASGRSIRSPSNGNWVRLQSRNRSAKIPEWCGCGSHPVLQWSGTKSNLNKPFFGYEGVGIADSDMVNGEMKMNLA</sequence>
<evidence type="ECO:0000313" key="2">
    <source>
        <dbReference type="EMBL" id="RYR73660.1"/>
    </source>
</evidence>
<feature type="compositionally biased region" description="Polar residues" evidence="1">
    <location>
        <begin position="8"/>
        <end position="20"/>
    </location>
</feature>